<dbReference type="AlphaFoldDB" id="A0A6A5QH52"/>
<evidence type="ECO:0000313" key="2">
    <source>
        <dbReference type="Proteomes" id="UP000800096"/>
    </source>
</evidence>
<dbReference type="Proteomes" id="UP000800096">
    <property type="component" value="Unassembled WGS sequence"/>
</dbReference>
<proteinExistence type="predicted"/>
<keyword evidence="2" id="KW-1185">Reference proteome</keyword>
<reference evidence="1" key="1">
    <citation type="journal article" date="2020" name="Stud. Mycol.">
        <title>101 Dothideomycetes genomes: a test case for predicting lifestyles and emergence of pathogens.</title>
        <authorList>
            <person name="Haridas S."/>
            <person name="Albert R."/>
            <person name="Binder M."/>
            <person name="Bloem J."/>
            <person name="Labutti K."/>
            <person name="Salamov A."/>
            <person name="Andreopoulos B."/>
            <person name="Baker S."/>
            <person name="Barry K."/>
            <person name="Bills G."/>
            <person name="Bluhm B."/>
            <person name="Cannon C."/>
            <person name="Castanera R."/>
            <person name="Culley D."/>
            <person name="Daum C."/>
            <person name="Ezra D."/>
            <person name="Gonzalez J."/>
            <person name="Henrissat B."/>
            <person name="Kuo A."/>
            <person name="Liang C."/>
            <person name="Lipzen A."/>
            <person name="Lutzoni F."/>
            <person name="Magnuson J."/>
            <person name="Mondo S."/>
            <person name="Nolan M."/>
            <person name="Ohm R."/>
            <person name="Pangilinan J."/>
            <person name="Park H.-J."/>
            <person name="Ramirez L."/>
            <person name="Alfaro M."/>
            <person name="Sun H."/>
            <person name="Tritt A."/>
            <person name="Yoshinaga Y."/>
            <person name="Zwiers L.-H."/>
            <person name="Turgeon B."/>
            <person name="Goodwin S."/>
            <person name="Spatafora J."/>
            <person name="Crous P."/>
            <person name="Grigoriev I."/>
        </authorList>
    </citation>
    <scope>NUCLEOTIDE SEQUENCE</scope>
    <source>
        <strain evidence="1">HMLAC05119</strain>
    </source>
</reference>
<protein>
    <submittedName>
        <fullName evidence="1">Uncharacterized protein</fullName>
    </submittedName>
</protein>
<dbReference type="OrthoDB" id="5386330at2759"/>
<evidence type="ECO:0000313" key="1">
    <source>
        <dbReference type="EMBL" id="KAF1914692.1"/>
    </source>
</evidence>
<name>A0A6A5QH52_AMPQU</name>
<organism evidence="1 2">
    <name type="scientific">Ampelomyces quisqualis</name>
    <name type="common">Powdery mildew agent</name>
    <dbReference type="NCBI Taxonomy" id="50730"/>
    <lineage>
        <taxon>Eukaryota</taxon>
        <taxon>Fungi</taxon>
        <taxon>Dikarya</taxon>
        <taxon>Ascomycota</taxon>
        <taxon>Pezizomycotina</taxon>
        <taxon>Dothideomycetes</taxon>
        <taxon>Pleosporomycetidae</taxon>
        <taxon>Pleosporales</taxon>
        <taxon>Pleosporineae</taxon>
        <taxon>Phaeosphaeriaceae</taxon>
        <taxon>Ampelomyces</taxon>
    </lineage>
</organism>
<dbReference type="EMBL" id="ML979137">
    <property type="protein sequence ID" value="KAF1914692.1"/>
    <property type="molecule type" value="Genomic_DNA"/>
</dbReference>
<accession>A0A6A5QH52</accession>
<gene>
    <name evidence="1" type="ORF">BDU57DRAFT_301438</name>
</gene>
<sequence length="178" mass="20592">MRSRNRIQIVYHSFHVSVDVSQLYTVRSTYCRPGNDQRGVLVILVPCYRFLCCRTFGPILQRVWWPRANPVTIEEVYHDKRLRHLQRMWSNPGKTYEHSFDCLRRAQKSLREMSAVVGTSLGNRVGSRISRLSRTEADGNELHGLLRFDIRGHDTKILDCGTTNKSFHTSAVVVGEMN</sequence>